<dbReference type="AlphaFoldDB" id="A0A0N0PCM9"/>
<accession>A0A0N0PCM9</accession>
<gene>
    <name evidence="3" type="ORF">RR48_03671</name>
</gene>
<feature type="non-terminal residue" evidence="3">
    <location>
        <position position="1"/>
    </location>
</feature>
<keyword evidence="1 3" id="KW-0489">Methyltransferase</keyword>
<name>A0A0N0PCM9_PAPMA</name>
<dbReference type="PANTHER" id="PTHR13370">
    <property type="entry name" value="RNA METHYLASE-RELATED"/>
    <property type="match status" value="1"/>
</dbReference>
<dbReference type="EMBL" id="KQ460542">
    <property type="protein sequence ID" value="KPJ14121.1"/>
    <property type="molecule type" value="Genomic_DNA"/>
</dbReference>
<evidence type="ECO:0000313" key="4">
    <source>
        <dbReference type="Proteomes" id="UP000053240"/>
    </source>
</evidence>
<dbReference type="STRING" id="76193.A0A0N0PCM9"/>
<dbReference type="Proteomes" id="UP000053240">
    <property type="component" value="Unassembled WGS sequence"/>
</dbReference>
<keyword evidence="2 3" id="KW-0808">Transferase</keyword>
<dbReference type="InParanoid" id="A0A0N0PCM9"/>
<reference evidence="3 4" key="1">
    <citation type="journal article" date="2015" name="Nat. Commun.">
        <title>Outbred genome sequencing and CRISPR/Cas9 gene editing in butterflies.</title>
        <authorList>
            <person name="Li X."/>
            <person name="Fan D."/>
            <person name="Zhang W."/>
            <person name="Liu G."/>
            <person name="Zhang L."/>
            <person name="Zhao L."/>
            <person name="Fang X."/>
            <person name="Chen L."/>
            <person name="Dong Y."/>
            <person name="Chen Y."/>
            <person name="Ding Y."/>
            <person name="Zhao R."/>
            <person name="Feng M."/>
            <person name="Zhu Y."/>
            <person name="Feng Y."/>
            <person name="Jiang X."/>
            <person name="Zhu D."/>
            <person name="Xiang H."/>
            <person name="Feng X."/>
            <person name="Li S."/>
            <person name="Wang J."/>
            <person name="Zhang G."/>
            <person name="Kronforst M.R."/>
            <person name="Wang W."/>
        </authorList>
    </citation>
    <scope>NUCLEOTIDE SEQUENCE [LARGE SCALE GENOMIC DNA]</scope>
    <source>
        <strain evidence="3">Ya'a_city_454_Pm</strain>
        <tissue evidence="3">Whole body</tissue>
    </source>
</reference>
<dbReference type="GO" id="GO:0032259">
    <property type="term" value="P:methylation"/>
    <property type="evidence" value="ECO:0007669"/>
    <property type="project" value="UniProtKB-KW"/>
</dbReference>
<dbReference type="GO" id="GO:0005737">
    <property type="term" value="C:cytoplasm"/>
    <property type="evidence" value="ECO:0007669"/>
    <property type="project" value="TreeGrafter"/>
</dbReference>
<dbReference type="GO" id="GO:0008168">
    <property type="term" value="F:methyltransferase activity"/>
    <property type="evidence" value="ECO:0007669"/>
    <property type="project" value="UniProtKB-KW"/>
</dbReference>
<organism evidence="3 4">
    <name type="scientific">Papilio machaon</name>
    <name type="common">Old World swallowtail butterfly</name>
    <dbReference type="NCBI Taxonomy" id="76193"/>
    <lineage>
        <taxon>Eukaryota</taxon>
        <taxon>Metazoa</taxon>
        <taxon>Ecdysozoa</taxon>
        <taxon>Arthropoda</taxon>
        <taxon>Hexapoda</taxon>
        <taxon>Insecta</taxon>
        <taxon>Pterygota</taxon>
        <taxon>Neoptera</taxon>
        <taxon>Endopterygota</taxon>
        <taxon>Lepidoptera</taxon>
        <taxon>Glossata</taxon>
        <taxon>Ditrysia</taxon>
        <taxon>Papilionoidea</taxon>
        <taxon>Papilionidae</taxon>
        <taxon>Papilioninae</taxon>
        <taxon>Papilio</taxon>
    </lineage>
</organism>
<protein>
    <submittedName>
        <fullName evidence="3">tRNA guanosine-2'-O-methyltransferase TRM11-like</fullName>
    </submittedName>
</protein>
<proteinExistence type="predicted"/>
<sequence length="131" mass="15201">YGLPHIYSDLLNFAARHLVMGRRLVCWYPLVRDEYKEDELPCHPCLRLVGNSEQVLSKLTARRLLTYEKVHDDVPNMPVDPNSAAHNFREKYFSIGEISRKERKERKAAEIAANAAAMALAHKHRNNLKYK</sequence>
<dbReference type="PANTHER" id="PTHR13370:SF3">
    <property type="entry name" value="TRNA (GUANINE(10)-N2)-METHYLTRANSFERASE HOMOLOG"/>
    <property type="match status" value="1"/>
</dbReference>
<keyword evidence="4" id="KW-1185">Reference proteome</keyword>
<evidence type="ECO:0000256" key="1">
    <source>
        <dbReference type="ARBA" id="ARBA00022603"/>
    </source>
</evidence>
<evidence type="ECO:0000313" key="3">
    <source>
        <dbReference type="EMBL" id="KPJ14121.1"/>
    </source>
</evidence>
<evidence type="ECO:0000256" key="2">
    <source>
        <dbReference type="ARBA" id="ARBA00022679"/>
    </source>
</evidence>